<proteinExistence type="predicted"/>
<keyword evidence="2" id="KW-0732">Signal</keyword>
<feature type="compositionally biased region" description="Basic and acidic residues" evidence="1">
    <location>
        <begin position="34"/>
        <end position="50"/>
    </location>
</feature>
<evidence type="ECO:0008006" key="5">
    <source>
        <dbReference type="Google" id="ProtNLM"/>
    </source>
</evidence>
<dbReference type="EMBL" id="MTEJ01000549">
    <property type="protein sequence ID" value="OQX01746.1"/>
    <property type="molecule type" value="Genomic_DNA"/>
</dbReference>
<evidence type="ECO:0000313" key="3">
    <source>
        <dbReference type="EMBL" id="OQX01746.1"/>
    </source>
</evidence>
<evidence type="ECO:0000313" key="4">
    <source>
        <dbReference type="Proteomes" id="UP000192491"/>
    </source>
</evidence>
<dbReference type="InterPro" id="IPR018588">
    <property type="entry name" value="Dihaem_cytochrome-c"/>
</dbReference>
<sequence>MLFNTKKSTVAVTLAVLLLSGFGAMQVLADDDEHEGRERSESHEGRDGGTKGRMLTATNATFQAECSACHMAYPPGLLSAASWKEMMGTLDKHFDTDASLDEATIAEILPFLEANAGTSRKADSGAKPVLRITETGWFKHEHDEISPATWKRDSIKSASNCMACHTSADKGNFDEDNVRIPK</sequence>
<gene>
    <name evidence="3" type="ORF">BWK73_45120</name>
</gene>
<dbReference type="Pfam" id="PF09626">
    <property type="entry name" value="DHC"/>
    <property type="match status" value="1"/>
</dbReference>
<comment type="caution">
    <text evidence="3">The sequence shown here is derived from an EMBL/GenBank/DDBJ whole genome shotgun (WGS) entry which is preliminary data.</text>
</comment>
<feature type="chain" id="PRO_5011000089" description="Cytochrome C" evidence="2">
    <location>
        <begin position="30"/>
        <end position="182"/>
    </location>
</feature>
<feature type="signal peptide" evidence="2">
    <location>
        <begin position="1"/>
        <end position="29"/>
    </location>
</feature>
<feature type="region of interest" description="Disordered" evidence="1">
    <location>
        <begin position="31"/>
        <end position="52"/>
    </location>
</feature>
<reference evidence="3 4" key="1">
    <citation type="submission" date="2017-01" db="EMBL/GenBank/DDBJ databases">
        <title>Novel large sulfur bacteria in the metagenomes of groundwater-fed chemosynthetic microbial mats in the Lake Huron basin.</title>
        <authorList>
            <person name="Sharrar A.M."/>
            <person name="Flood B.E."/>
            <person name="Bailey J.V."/>
            <person name="Jones D.S."/>
            <person name="Biddanda B."/>
            <person name="Ruberg S.A."/>
            <person name="Marcus D.N."/>
            <person name="Dick G.J."/>
        </authorList>
    </citation>
    <scope>NUCLEOTIDE SEQUENCE [LARGE SCALE GENOMIC DNA]</scope>
    <source>
        <strain evidence="3">A8</strain>
    </source>
</reference>
<protein>
    <recommendedName>
        <fullName evidence="5">Cytochrome C</fullName>
    </recommendedName>
</protein>
<evidence type="ECO:0000256" key="2">
    <source>
        <dbReference type="SAM" id="SignalP"/>
    </source>
</evidence>
<name>A0A1Y1QBA7_9GAMM</name>
<dbReference type="AlphaFoldDB" id="A0A1Y1QBA7"/>
<accession>A0A1Y1QBA7</accession>
<dbReference type="STRING" id="1123401.GCA_000621325_01697"/>
<evidence type="ECO:0000256" key="1">
    <source>
        <dbReference type="SAM" id="MobiDB-lite"/>
    </source>
</evidence>
<dbReference type="InterPro" id="IPR036280">
    <property type="entry name" value="Multihaem_cyt_sf"/>
</dbReference>
<dbReference type="Proteomes" id="UP000192491">
    <property type="component" value="Unassembled WGS sequence"/>
</dbReference>
<dbReference type="SUPFAM" id="SSF48695">
    <property type="entry name" value="Multiheme cytochromes"/>
    <property type="match status" value="1"/>
</dbReference>
<organism evidence="3 4">
    <name type="scientific">Thiothrix lacustris</name>
    <dbReference type="NCBI Taxonomy" id="525917"/>
    <lineage>
        <taxon>Bacteria</taxon>
        <taxon>Pseudomonadati</taxon>
        <taxon>Pseudomonadota</taxon>
        <taxon>Gammaproteobacteria</taxon>
        <taxon>Thiotrichales</taxon>
        <taxon>Thiotrichaceae</taxon>
        <taxon>Thiothrix</taxon>
    </lineage>
</organism>